<dbReference type="AlphaFoldDB" id="A0A6J4VVJ4"/>
<evidence type="ECO:0000313" key="1">
    <source>
        <dbReference type="EMBL" id="CAA9588116.1"/>
    </source>
</evidence>
<protein>
    <submittedName>
        <fullName evidence="1">Uncharacterized protein</fullName>
    </submittedName>
</protein>
<name>A0A6J4VVJ4_9DEIN</name>
<dbReference type="EMBL" id="CADCWP010000355">
    <property type="protein sequence ID" value="CAA9588116.1"/>
    <property type="molecule type" value="Genomic_DNA"/>
</dbReference>
<gene>
    <name evidence="1" type="ORF">AVDCRST_MAG86-4236</name>
</gene>
<proteinExistence type="predicted"/>
<sequence length="29" mass="3390">MEPRKSFGDVEQEMLTDLAQILFRPDIIP</sequence>
<accession>A0A6J4VVJ4</accession>
<organism evidence="1">
    <name type="scientific">uncultured Truepera sp</name>
    <dbReference type="NCBI Taxonomy" id="543023"/>
    <lineage>
        <taxon>Bacteria</taxon>
        <taxon>Thermotogati</taxon>
        <taxon>Deinococcota</taxon>
        <taxon>Deinococci</taxon>
        <taxon>Trueperales</taxon>
        <taxon>Trueperaceae</taxon>
        <taxon>Truepera</taxon>
        <taxon>environmental samples</taxon>
    </lineage>
</organism>
<reference evidence="1" key="1">
    <citation type="submission" date="2020-02" db="EMBL/GenBank/DDBJ databases">
        <authorList>
            <person name="Meier V. D."/>
        </authorList>
    </citation>
    <scope>NUCLEOTIDE SEQUENCE</scope>
    <source>
        <strain evidence="1">AVDCRST_MAG86</strain>
    </source>
</reference>